<evidence type="ECO:0000313" key="4">
    <source>
        <dbReference type="Proteomes" id="UP000598271"/>
    </source>
</evidence>
<evidence type="ECO:0000259" key="2">
    <source>
        <dbReference type="Pfam" id="PF00144"/>
    </source>
</evidence>
<sequence length="351" mass="39810">MITKKQTKQLLRILFIIASIGSLYFVPWILVKAWILPLPDTVQEQVDEAIDHGFDGMIVYVDQAGKPPEYYAAGWHDRKNKVPANPRALFKIASISKLYVAVAVAKLVKDGRLSLDKTLAEYLPELVGKIENADKITLRMMVQHRSGIPNYTDTPGYWESPPKANRDNLELILNKSADFEPDEKYSYSNTNYLLIGEILDKTLEHSHHRYIKEEILIPLKLNHTYSLLSEVDLDDVMGGYYVGYDDDLKQNDFISPAGSMVATAEDVGLFLRALNDGSVFNEGEQEIYSSIYAYEHTGLLPGYQSIAKYHKDIDTVVIQFNNTTNFAGYDWSLAEIIYSRIVKIVRKTKSA</sequence>
<dbReference type="InterPro" id="IPR001466">
    <property type="entry name" value="Beta-lactam-related"/>
</dbReference>
<keyword evidence="4" id="KW-1185">Reference proteome</keyword>
<protein>
    <submittedName>
        <fullName evidence="3">Serine-type D-Ala-D-Ala carboxypeptidase</fullName>
    </submittedName>
</protein>
<feature type="domain" description="Beta-lactamase-related" evidence="2">
    <location>
        <begin position="43"/>
        <end position="284"/>
    </location>
</feature>
<reference evidence="3 4" key="1">
    <citation type="journal article" date="2014" name="Int. J. Syst. Evol. Microbiol.">
        <title>Complete genome sequence of Corynebacterium casei LMG S-19264T (=DSM 44701T), isolated from a smear-ripened cheese.</title>
        <authorList>
            <consortium name="US DOE Joint Genome Institute (JGI-PGF)"/>
            <person name="Walter F."/>
            <person name="Albersmeier A."/>
            <person name="Kalinowski J."/>
            <person name="Ruckert C."/>
        </authorList>
    </citation>
    <scope>NUCLEOTIDE SEQUENCE [LARGE SCALE GENOMIC DNA]</scope>
    <source>
        <strain evidence="3 4">KCTC 12866</strain>
    </source>
</reference>
<keyword evidence="3" id="KW-0645">Protease</keyword>
<keyword evidence="3" id="KW-0378">Hydrolase</keyword>
<dbReference type="PANTHER" id="PTHR46825:SF7">
    <property type="entry name" value="D-ALANYL-D-ALANINE CARBOXYPEPTIDASE"/>
    <property type="match status" value="1"/>
</dbReference>
<dbReference type="PANTHER" id="PTHR46825">
    <property type="entry name" value="D-ALANYL-D-ALANINE-CARBOXYPEPTIDASE/ENDOPEPTIDASE AMPH"/>
    <property type="match status" value="1"/>
</dbReference>
<dbReference type="GO" id="GO:0004180">
    <property type="term" value="F:carboxypeptidase activity"/>
    <property type="evidence" value="ECO:0007669"/>
    <property type="project" value="UniProtKB-KW"/>
</dbReference>
<evidence type="ECO:0000256" key="1">
    <source>
        <dbReference type="SAM" id="Phobius"/>
    </source>
</evidence>
<accession>A0A8J3D851</accession>
<dbReference type="Pfam" id="PF00144">
    <property type="entry name" value="Beta-lactamase"/>
    <property type="match status" value="1"/>
</dbReference>
<dbReference type="RefSeq" id="WP_189563405.1">
    <property type="nucleotide sequence ID" value="NZ_BMXF01000001.1"/>
</dbReference>
<feature type="transmembrane region" description="Helical" evidence="1">
    <location>
        <begin position="12"/>
        <end position="31"/>
    </location>
</feature>
<dbReference type="InterPro" id="IPR050491">
    <property type="entry name" value="AmpC-like"/>
</dbReference>
<dbReference type="SUPFAM" id="SSF56601">
    <property type="entry name" value="beta-lactamase/transpeptidase-like"/>
    <property type="match status" value="1"/>
</dbReference>
<name>A0A8J3D851_9BACT</name>
<organism evidence="3 4">
    <name type="scientific">Persicitalea jodogahamensis</name>
    <dbReference type="NCBI Taxonomy" id="402147"/>
    <lineage>
        <taxon>Bacteria</taxon>
        <taxon>Pseudomonadati</taxon>
        <taxon>Bacteroidota</taxon>
        <taxon>Cytophagia</taxon>
        <taxon>Cytophagales</taxon>
        <taxon>Spirosomataceae</taxon>
        <taxon>Persicitalea</taxon>
    </lineage>
</organism>
<keyword evidence="1" id="KW-0812">Transmembrane</keyword>
<dbReference type="EMBL" id="BMXF01000001">
    <property type="protein sequence ID" value="GHB59768.1"/>
    <property type="molecule type" value="Genomic_DNA"/>
</dbReference>
<keyword evidence="1" id="KW-1133">Transmembrane helix</keyword>
<evidence type="ECO:0000313" key="3">
    <source>
        <dbReference type="EMBL" id="GHB59768.1"/>
    </source>
</evidence>
<keyword evidence="3" id="KW-0121">Carboxypeptidase</keyword>
<dbReference type="Proteomes" id="UP000598271">
    <property type="component" value="Unassembled WGS sequence"/>
</dbReference>
<dbReference type="AlphaFoldDB" id="A0A8J3D851"/>
<keyword evidence="1" id="KW-0472">Membrane</keyword>
<dbReference type="InterPro" id="IPR012338">
    <property type="entry name" value="Beta-lactam/transpept-like"/>
</dbReference>
<comment type="caution">
    <text evidence="3">The sequence shown here is derived from an EMBL/GenBank/DDBJ whole genome shotgun (WGS) entry which is preliminary data.</text>
</comment>
<proteinExistence type="predicted"/>
<dbReference type="Gene3D" id="3.40.710.10">
    <property type="entry name" value="DD-peptidase/beta-lactamase superfamily"/>
    <property type="match status" value="1"/>
</dbReference>
<gene>
    <name evidence="3" type="ORF">GCM10007390_11840</name>
</gene>